<dbReference type="RefSeq" id="WP_023858970.1">
    <property type="nucleotide sequence ID" value="NZ_AZFH01000001.1"/>
</dbReference>
<dbReference type="InterPro" id="IPR023214">
    <property type="entry name" value="HAD_sf"/>
</dbReference>
<dbReference type="SFLD" id="SFLDS00003">
    <property type="entry name" value="Haloacid_Dehalogenase"/>
    <property type="match status" value="1"/>
</dbReference>
<dbReference type="PRINTS" id="PR00413">
    <property type="entry name" value="HADHALOGNASE"/>
</dbReference>
<dbReference type="SFLD" id="SFLDG01129">
    <property type="entry name" value="C1.5:_HAD__Beta-PGM__Phosphata"/>
    <property type="match status" value="1"/>
</dbReference>
<reference evidence="1 2" key="1">
    <citation type="journal article" date="2015" name="Genome Announc.">
        <title>Expanding the biotechnology potential of lactobacilli through comparative genomics of 213 strains and associated genera.</title>
        <authorList>
            <person name="Sun Z."/>
            <person name="Harris H.M."/>
            <person name="McCann A."/>
            <person name="Guo C."/>
            <person name="Argimon S."/>
            <person name="Zhang W."/>
            <person name="Yang X."/>
            <person name="Jeffery I.B."/>
            <person name="Cooney J.C."/>
            <person name="Kagawa T.F."/>
            <person name="Liu W."/>
            <person name="Song Y."/>
            <person name="Salvetti E."/>
            <person name="Wrobel A."/>
            <person name="Rasinkangas P."/>
            <person name="Parkhill J."/>
            <person name="Rea M.C."/>
            <person name="O'Sullivan O."/>
            <person name="Ritari J."/>
            <person name="Douillard F.P."/>
            <person name="Paul Ross R."/>
            <person name="Yang R."/>
            <person name="Briner A.E."/>
            <person name="Felis G.E."/>
            <person name="de Vos W.M."/>
            <person name="Barrangou R."/>
            <person name="Klaenhammer T.R."/>
            <person name="Caufield P.W."/>
            <person name="Cui Y."/>
            <person name="Zhang H."/>
            <person name="O'Toole P.W."/>
        </authorList>
    </citation>
    <scope>NUCLEOTIDE SEQUENCE [LARGE SCALE GENOMIC DNA]</scope>
    <source>
        <strain evidence="1 2">DSM 15833</strain>
    </source>
</reference>
<dbReference type="STRING" id="1423740.FC36_GL000665"/>
<sequence>MNNLKLMLFDMDGVVFDSETLYFNANRNVAKKLNMSGFNLDYYQQFIGGGDGMMVEQMTQDYGSRDLIEEFMELSRQEVYSLVEMGQLAVKPGVRELVTALREHEIPAIIASSNNLSEVNFFMEHTQTTKLFDDIVTADDVEKTKPAPDIFLKAWQKGGQPNKEHTLILEDSLNGVKAANNAQIPVVMIPDYIQPNDYVKRHTVQVLENMYVLKKFLQI</sequence>
<accession>A0A0R1TWZ3</accession>
<keyword evidence="1" id="KW-0378">Hydrolase</keyword>
<dbReference type="AlphaFoldDB" id="A0A0R1TWZ3"/>
<dbReference type="OrthoDB" id="9797743at2"/>
<dbReference type="PATRIC" id="fig|1423740.3.peg.711"/>
<dbReference type="Proteomes" id="UP000051048">
    <property type="component" value="Unassembled WGS sequence"/>
</dbReference>
<protein>
    <submittedName>
        <fullName evidence="1">HAD superfamily hydrolase</fullName>
    </submittedName>
</protein>
<proteinExistence type="predicted"/>
<dbReference type="InterPro" id="IPR036412">
    <property type="entry name" value="HAD-like_sf"/>
</dbReference>
<dbReference type="SFLD" id="SFLDG01135">
    <property type="entry name" value="C1.5.6:_HAD__Beta-PGM__Phospha"/>
    <property type="match status" value="1"/>
</dbReference>
<dbReference type="NCBIfam" id="TIGR01509">
    <property type="entry name" value="HAD-SF-IA-v3"/>
    <property type="match status" value="1"/>
</dbReference>
<dbReference type="PANTHER" id="PTHR18901">
    <property type="entry name" value="2-DEOXYGLUCOSE-6-PHOSPHATE PHOSPHATASE 2"/>
    <property type="match status" value="1"/>
</dbReference>
<dbReference type="InterPro" id="IPR023198">
    <property type="entry name" value="PGP-like_dom2"/>
</dbReference>
<dbReference type="EMBL" id="AZFH01000001">
    <property type="protein sequence ID" value="KRL85294.1"/>
    <property type="molecule type" value="Genomic_DNA"/>
</dbReference>
<evidence type="ECO:0000313" key="2">
    <source>
        <dbReference type="Proteomes" id="UP000051048"/>
    </source>
</evidence>
<dbReference type="InterPro" id="IPR041492">
    <property type="entry name" value="HAD_2"/>
</dbReference>
<evidence type="ECO:0000313" key="1">
    <source>
        <dbReference type="EMBL" id="KRL85294.1"/>
    </source>
</evidence>
<dbReference type="CDD" id="cd07505">
    <property type="entry name" value="HAD_BPGM-like"/>
    <property type="match status" value="1"/>
</dbReference>
<dbReference type="Pfam" id="PF13419">
    <property type="entry name" value="HAD_2"/>
    <property type="match status" value="1"/>
</dbReference>
<dbReference type="Gene3D" id="1.10.150.240">
    <property type="entry name" value="Putative phosphatase, domain 2"/>
    <property type="match status" value="1"/>
</dbReference>
<comment type="caution">
    <text evidence="1">The sequence shown here is derived from an EMBL/GenBank/DDBJ whole genome shotgun (WGS) entry which is preliminary data.</text>
</comment>
<dbReference type="SUPFAM" id="SSF56784">
    <property type="entry name" value="HAD-like"/>
    <property type="match status" value="1"/>
</dbReference>
<name>A0A0R1TWZ3_9LACO</name>
<dbReference type="PANTHER" id="PTHR18901:SF38">
    <property type="entry name" value="PSEUDOURIDINE-5'-PHOSPHATASE"/>
    <property type="match status" value="1"/>
</dbReference>
<dbReference type="Gene3D" id="3.40.50.1000">
    <property type="entry name" value="HAD superfamily/HAD-like"/>
    <property type="match status" value="1"/>
</dbReference>
<organism evidence="1 2">
    <name type="scientific">Ligilactobacillus equi DSM 15833 = JCM 10991</name>
    <dbReference type="NCBI Taxonomy" id="1423740"/>
    <lineage>
        <taxon>Bacteria</taxon>
        <taxon>Bacillati</taxon>
        <taxon>Bacillota</taxon>
        <taxon>Bacilli</taxon>
        <taxon>Lactobacillales</taxon>
        <taxon>Lactobacillaceae</taxon>
        <taxon>Ligilactobacillus</taxon>
    </lineage>
</organism>
<dbReference type="GO" id="GO:0016787">
    <property type="term" value="F:hydrolase activity"/>
    <property type="evidence" value="ECO:0007669"/>
    <property type="project" value="UniProtKB-KW"/>
</dbReference>
<gene>
    <name evidence="1" type="ORF">FC36_GL000665</name>
</gene>
<dbReference type="InterPro" id="IPR006439">
    <property type="entry name" value="HAD-SF_hydro_IA"/>
</dbReference>